<evidence type="ECO:0000256" key="3">
    <source>
        <dbReference type="ARBA" id="ARBA00022475"/>
    </source>
</evidence>
<sequence length="340" mass="36551">MEGKMRLKKFIISSLSAIMIATSLSGCGMISKEKEKEEPVSDLVNVTLLTDAEGGAGEALISSARAGLEEAESGLGIDGRFIKCSSKDDIKSNIEVLVKGGKTALIIGAGPRFESIISVYAQKYPNQDFALIDATVDGDMPKNLTTITFDDERSGFIAGFIAGKMTAKNKVGYISGTSGSSENAYRQGFEKGLKKANDKNPEIISRNVNIYESYEDAKNAFVDVEYYGADILFAPTEDDSKAAIDSINSNYSKIIAVNKDQYHYSKDKVVASITKSYSKAVYDLCAMVYDGGDSFKGGKNTQYGVAEKAIALAPSTENTVPPDVLSYLSKALKEEYSGSN</sequence>
<dbReference type="CDD" id="cd06354">
    <property type="entry name" value="PBP1_PrnA-like"/>
    <property type="match status" value="1"/>
</dbReference>
<evidence type="ECO:0000313" key="9">
    <source>
        <dbReference type="Proteomes" id="UP000003178"/>
    </source>
</evidence>
<reference evidence="8 9" key="2">
    <citation type="submission" date="2008-10" db="EMBL/GenBank/DDBJ databases">
        <title>Draft genome sequence of Clostridium hiranonis (DSM 13275).</title>
        <authorList>
            <person name="Sudarsanam P."/>
            <person name="Ley R."/>
            <person name="Guruge J."/>
            <person name="Turnbaugh P.J."/>
            <person name="Mahowald M."/>
            <person name="Liep D."/>
            <person name="Gordon J."/>
        </authorList>
    </citation>
    <scope>NUCLEOTIDE SEQUENCE [LARGE SCALE GENOMIC DNA]</scope>
    <source>
        <strain evidence="8 9">DSM 13275</strain>
    </source>
</reference>
<name>B6G0Z4_PEPHT</name>
<dbReference type="PANTHER" id="PTHR34296:SF2">
    <property type="entry name" value="ABC TRANSPORTER GUANOSINE-BINDING PROTEIN NUPN"/>
    <property type="match status" value="1"/>
</dbReference>
<evidence type="ECO:0000259" key="7">
    <source>
        <dbReference type="Pfam" id="PF02608"/>
    </source>
</evidence>
<proteinExistence type="inferred from homology"/>
<dbReference type="eggNOG" id="COG1744">
    <property type="taxonomic scope" value="Bacteria"/>
</dbReference>
<protein>
    <submittedName>
        <fullName evidence="8">Basic membrane protein</fullName>
    </submittedName>
</protein>
<comment type="similarity">
    <text evidence="2">Belongs to the BMP lipoprotein family.</text>
</comment>
<dbReference type="STRING" id="500633.CLOHIR_01800"/>
<dbReference type="InterPro" id="IPR028082">
    <property type="entry name" value="Peripla_BP_I"/>
</dbReference>
<comment type="subcellular location">
    <subcellularLocation>
        <location evidence="1">Cell membrane</location>
        <topology evidence="1">Lipid-anchor</topology>
    </subcellularLocation>
</comment>
<dbReference type="EMBL" id="ABWP01000070">
    <property type="protein sequence ID" value="EEA84569.1"/>
    <property type="molecule type" value="Genomic_DNA"/>
</dbReference>
<dbReference type="PROSITE" id="PS51257">
    <property type="entry name" value="PROKAR_LIPOPROTEIN"/>
    <property type="match status" value="1"/>
</dbReference>
<keyword evidence="3" id="KW-1003">Cell membrane</keyword>
<evidence type="ECO:0000256" key="5">
    <source>
        <dbReference type="ARBA" id="ARBA00023136"/>
    </source>
</evidence>
<dbReference type="Proteomes" id="UP000003178">
    <property type="component" value="Unassembled WGS sequence"/>
</dbReference>
<dbReference type="OrthoDB" id="9769871at2"/>
<evidence type="ECO:0000313" key="8">
    <source>
        <dbReference type="EMBL" id="EEA84569.1"/>
    </source>
</evidence>
<evidence type="ECO:0000256" key="6">
    <source>
        <dbReference type="ARBA" id="ARBA00023288"/>
    </source>
</evidence>
<dbReference type="GO" id="GO:0005886">
    <property type="term" value="C:plasma membrane"/>
    <property type="evidence" value="ECO:0007669"/>
    <property type="project" value="UniProtKB-SubCell"/>
</dbReference>
<keyword evidence="4" id="KW-0732">Signal</keyword>
<keyword evidence="6" id="KW-0449">Lipoprotein</keyword>
<gene>
    <name evidence="8" type="ORF">CLOHIR_01800</name>
</gene>
<accession>B6G0Z4</accession>
<evidence type="ECO:0000256" key="2">
    <source>
        <dbReference type="ARBA" id="ARBA00008610"/>
    </source>
</evidence>
<dbReference type="HOGENOM" id="CLU_815608_0_0_9"/>
<dbReference type="InterPro" id="IPR050957">
    <property type="entry name" value="BMP_lipoprotein"/>
</dbReference>
<evidence type="ECO:0000256" key="4">
    <source>
        <dbReference type="ARBA" id="ARBA00022729"/>
    </source>
</evidence>
<evidence type="ECO:0000256" key="1">
    <source>
        <dbReference type="ARBA" id="ARBA00004193"/>
    </source>
</evidence>
<dbReference type="AlphaFoldDB" id="B6G0Z4"/>
<organism evidence="8 9">
    <name type="scientific">Peptacetobacter hiranonis (strain DSM 13275 / JCM 10541 / KCTC 15199 / TO-931)</name>
    <name type="common">Clostridium hiranonis</name>
    <dbReference type="NCBI Taxonomy" id="500633"/>
    <lineage>
        <taxon>Bacteria</taxon>
        <taxon>Bacillati</taxon>
        <taxon>Bacillota</taxon>
        <taxon>Clostridia</taxon>
        <taxon>Peptostreptococcales</taxon>
        <taxon>Peptostreptococcaceae</taxon>
        <taxon>Peptacetobacter</taxon>
    </lineage>
</organism>
<dbReference type="InterPro" id="IPR003760">
    <property type="entry name" value="PnrA-like"/>
</dbReference>
<keyword evidence="9" id="KW-1185">Reference proteome</keyword>
<feature type="domain" description="ABC transporter substrate-binding protein PnrA-like" evidence="7">
    <location>
        <begin position="63"/>
        <end position="317"/>
    </location>
</feature>
<dbReference type="Gene3D" id="3.40.50.2300">
    <property type="match status" value="2"/>
</dbReference>
<comment type="caution">
    <text evidence="8">The sequence shown here is derived from an EMBL/GenBank/DDBJ whole genome shotgun (WGS) entry which is preliminary data.</text>
</comment>
<dbReference type="SUPFAM" id="SSF53822">
    <property type="entry name" value="Periplasmic binding protein-like I"/>
    <property type="match status" value="1"/>
</dbReference>
<dbReference type="PANTHER" id="PTHR34296">
    <property type="entry name" value="TRANSCRIPTIONAL ACTIVATOR PROTEIN MED"/>
    <property type="match status" value="1"/>
</dbReference>
<keyword evidence="5" id="KW-0472">Membrane</keyword>
<dbReference type="Pfam" id="PF02608">
    <property type="entry name" value="Bmp"/>
    <property type="match status" value="1"/>
</dbReference>
<reference evidence="8 9" key="1">
    <citation type="submission" date="2008-09" db="EMBL/GenBank/DDBJ databases">
        <authorList>
            <person name="Fulton L."/>
            <person name="Clifton S."/>
            <person name="Fulton B."/>
            <person name="Xu J."/>
            <person name="Minx P."/>
            <person name="Pepin K.H."/>
            <person name="Johnson M."/>
            <person name="Thiruvilangam P."/>
            <person name="Bhonagiri V."/>
            <person name="Nash W.E."/>
            <person name="Mardis E.R."/>
            <person name="Wilson R.K."/>
        </authorList>
    </citation>
    <scope>NUCLEOTIDE SEQUENCE [LARGE SCALE GENOMIC DNA]</scope>
    <source>
        <strain evidence="8 9">DSM 13275</strain>
    </source>
</reference>